<sequence length="92" mass="10906">MSSFNERKEKAVRHDLIGDAFETQKLDKATYTNTIFQAQKVLKMLRDNPVFPIEKNPFTDTNPESSRLLDGLLWELSDRKYYHSRQRLFPTQ</sequence>
<name>A0A0G0N6P9_9BACT</name>
<dbReference type="Proteomes" id="UP000034246">
    <property type="component" value="Unassembled WGS sequence"/>
</dbReference>
<protein>
    <submittedName>
        <fullName evidence="1">Uncharacterized protein</fullName>
    </submittedName>
</protein>
<dbReference type="AlphaFoldDB" id="A0A0G0N6P9"/>
<evidence type="ECO:0000313" key="1">
    <source>
        <dbReference type="EMBL" id="KKR11859.1"/>
    </source>
</evidence>
<reference evidence="1 2" key="1">
    <citation type="journal article" date="2015" name="Nature">
        <title>rRNA introns, odd ribosomes, and small enigmatic genomes across a large radiation of phyla.</title>
        <authorList>
            <person name="Brown C.T."/>
            <person name="Hug L.A."/>
            <person name="Thomas B.C."/>
            <person name="Sharon I."/>
            <person name="Castelle C.J."/>
            <person name="Singh A."/>
            <person name="Wilkins M.J."/>
            <person name="Williams K.H."/>
            <person name="Banfield J.F."/>
        </authorList>
    </citation>
    <scope>NUCLEOTIDE SEQUENCE [LARGE SCALE GENOMIC DNA]</scope>
</reference>
<dbReference type="EMBL" id="LBWP01000002">
    <property type="protein sequence ID" value="KKR11859.1"/>
    <property type="molecule type" value="Genomic_DNA"/>
</dbReference>
<evidence type="ECO:0000313" key="2">
    <source>
        <dbReference type="Proteomes" id="UP000034246"/>
    </source>
</evidence>
<gene>
    <name evidence="1" type="ORF">UT39_C0002G0040</name>
</gene>
<proteinExistence type="predicted"/>
<comment type="caution">
    <text evidence="1">The sequence shown here is derived from an EMBL/GenBank/DDBJ whole genome shotgun (WGS) entry which is preliminary data.</text>
</comment>
<accession>A0A0G0N6P9</accession>
<organism evidence="1 2">
    <name type="scientific">Candidatus Woesebacteria bacterium GW2011_GWA1_39_21</name>
    <dbReference type="NCBI Taxonomy" id="1618550"/>
    <lineage>
        <taxon>Bacteria</taxon>
        <taxon>Candidatus Woeseibacteriota</taxon>
    </lineage>
</organism>